<dbReference type="CDD" id="cd08268">
    <property type="entry name" value="MDR2"/>
    <property type="match status" value="1"/>
</dbReference>
<reference evidence="3 4" key="1">
    <citation type="submission" date="2019-11" db="EMBL/GenBank/DDBJ databases">
        <authorList>
            <person name="Holert J."/>
        </authorList>
    </citation>
    <scope>NUCLEOTIDE SEQUENCE [LARGE SCALE GENOMIC DNA]</scope>
    <source>
        <strain evidence="3">BC8_1</strain>
    </source>
</reference>
<keyword evidence="3" id="KW-0560">Oxidoreductase</keyword>
<evidence type="ECO:0000313" key="3">
    <source>
        <dbReference type="EMBL" id="CAA0120007.1"/>
    </source>
</evidence>
<accession>A0A5S9QM04</accession>
<dbReference type="InterPro" id="IPR020843">
    <property type="entry name" value="ER"/>
</dbReference>
<dbReference type="InterPro" id="IPR051603">
    <property type="entry name" value="Zinc-ADH_QOR/CCCR"/>
</dbReference>
<dbReference type="PANTHER" id="PTHR44154">
    <property type="entry name" value="QUINONE OXIDOREDUCTASE"/>
    <property type="match status" value="1"/>
</dbReference>
<dbReference type="Gene3D" id="3.40.50.720">
    <property type="entry name" value="NAD(P)-binding Rossmann-like Domain"/>
    <property type="match status" value="1"/>
</dbReference>
<sequence length="331" mass="34398">MAQVVVFDEFGGADVLRIIDEPISEPGAAELRVKVQAFGINRLDQMMRAGEYPAPIRLPHAHLGVEGTGTVDAVGPGVEDFSIGDDVIITAVPDADTRGTYAEYVNVPANRVIARPDALDAVGAAALWVSYSTAYGALVEKASMRPGDHVLITAASSGLGLAAIQIANQIGAIPLAVTRSPEKTDALLRAGAATVIGPDATDVSEAARTHTGGAGVDIVVDSVMGPGLAQLATAAKMGGTLVTVGWLDPRPASFPMNPLTIYRYASFEHTLDPAAVRRIASFLDAGLRTGALRPTVDRVFPFAEVADAHRHLERGEQMGKVVVAHPSASAA</sequence>
<dbReference type="EC" id="1.3.1.103" evidence="3"/>
<proteinExistence type="predicted"/>
<dbReference type="Pfam" id="PF08240">
    <property type="entry name" value="ADH_N"/>
    <property type="match status" value="1"/>
</dbReference>
<evidence type="ECO:0000259" key="2">
    <source>
        <dbReference type="SMART" id="SM00829"/>
    </source>
</evidence>
<dbReference type="AlphaFoldDB" id="A0A5S9QM04"/>
<evidence type="ECO:0000256" key="1">
    <source>
        <dbReference type="ARBA" id="ARBA00022857"/>
    </source>
</evidence>
<name>A0A5S9QM04_MYCVN</name>
<dbReference type="Pfam" id="PF13602">
    <property type="entry name" value="ADH_zinc_N_2"/>
    <property type="match status" value="1"/>
</dbReference>
<keyword evidence="4" id="KW-1185">Reference proteome</keyword>
<dbReference type="PANTHER" id="PTHR44154:SF1">
    <property type="entry name" value="QUINONE OXIDOREDUCTASE"/>
    <property type="match status" value="1"/>
</dbReference>
<dbReference type="OrthoDB" id="9787435at2"/>
<organism evidence="3 4">
    <name type="scientific">Mycolicibacterium vanbaalenii</name>
    <name type="common">Mycobacterium vanbaalenii</name>
    <dbReference type="NCBI Taxonomy" id="110539"/>
    <lineage>
        <taxon>Bacteria</taxon>
        <taxon>Bacillati</taxon>
        <taxon>Actinomycetota</taxon>
        <taxon>Actinomycetes</taxon>
        <taxon>Mycobacteriales</taxon>
        <taxon>Mycobacteriaceae</taxon>
        <taxon>Mycolicibacterium</taxon>
    </lineage>
</organism>
<dbReference type="EMBL" id="CACSIP010000017">
    <property type="protein sequence ID" value="CAA0120007.1"/>
    <property type="molecule type" value="Genomic_DNA"/>
</dbReference>
<dbReference type="InterPro" id="IPR036291">
    <property type="entry name" value="NAD(P)-bd_dom_sf"/>
</dbReference>
<dbReference type="InterPro" id="IPR013154">
    <property type="entry name" value="ADH-like_N"/>
</dbReference>
<dbReference type="InterPro" id="IPR011032">
    <property type="entry name" value="GroES-like_sf"/>
</dbReference>
<evidence type="ECO:0000313" key="4">
    <source>
        <dbReference type="Proteomes" id="UP000430146"/>
    </source>
</evidence>
<dbReference type="SUPFAM" id="SSF51735">
    <property type="entry name" value="NAD(P)-binding Rossmann-fold domains"/>
    <property type="match status" value="1"/>
</dbReference>
<feature type="domain" description="Enoyl reductase (ER)" evidence="2">
    <location>
        <begin position="11"/>
        <end position="323"/>
    </location>
</feature>
<dbReference type="GO" id="GO:0102523">
    <property type="term" value="F:2-chloroacrylate reductase activity"/>
    <property type="evidence" value="ECO:0007669"/>
    <property type="project" value="UniProtKB-EC"/>
</dbReference>
<dbReference type="SUPFAM" id="SSF50129">
    <property type="entry name" value="GroES-like"/>
    <property type="match status" value="1"/>
</dbReference>
<protein>
    <submittedName>
        <fullName evidence="3">2-haloacrylate reductase</fullName>
        <ecNumber evidence="3">1.3.1.103</ecNumber>
    </submittedName>
</protein>
<dbReference type="Gene3D" id="3.90.180.10">
    <property type="entry name" value="Medium-chain alcohol dehydrogenases, catalytic domain"/>
    <property type="match status" value="1"/>
</dbReference>
<dbReference type="RefSeq" id="WP_159230818.1">
    <property type="nucleotide sequence ID" value="NZ_CACSIP010000017.1"/>
</dbReference>
<keyword evidence="1" id="KW-0521">NADP</keyword>
<gene>
    <name evidence="3" type="ORF">AELLOGFF_04211</name>
</gene>
<dbReference type="SMART" id="SM00829">
    <property type="entry name" value="PKS_ER"/>
    <property type="match status" value="1"/>
</dbReference>
<dbReference type="Proteomes" id="UP000430146">
    <property type="component" value="Unassembled WGS sequence"/>
</dbReference>